<dbReference type="STRING" id="1401.BK123_05015"/>
<dbReference type="InterPro" id="IPR050624">
    <property type="entry name" value="HTH-type_Tx_Regulator"/>
</dbReference>
<evidence type="ECO:0000313" key="3">
    <source>
        <dbReference type="Proteomes" id="UP000187074"/>
    </source>
</evidence>
<evidence type="ECO:0000259" key="1">
    <source>
        <dbReference type="Pfam" id="PF14278"/>
    </source>
</evidence>
<gene>
    <name evidence="2" type="ORF">BK123_05015</name>
</gene>
<dbReference type="Proteomes" id="UP000187074">
    <property type="component" value="Unassembled WGS sequence"/>
</dbReference>
<proteinExistence type="predicted"/>
<dbReference type="PANTHER" id="PTHR43479:SF7">
    <property type="entry name" value="TETR-FAMILY TRANSCRIPTIONAL REGULATOR"/>
    <property type="match status" value="1"/>
</dbReference>
<dbReference type="EMBL" id="MRTF01000001">
    <property type="protein sequence ID" value="OME96939.1"/>
    <property type="molecule type" value="Genomic_DNA"/>
</dbReference>
<dbReference type="Gene3D" id="1.10.357.10">
    <property type="entry name" value="Tetracycline Repressor, domain 2"/>
    <property type="match status" value="1"/>
</dbReference>
<dbReference type="InterPro" id="IPR009057">
    <property type="entry name" value="Homeodomain-like_sf"/>
</dbReference>
<accession>A0A1R1B9W1</accession>
<dbReference type="RefSeq" id="WP_076321276.1">
    <property type="nucleotide sequence ID" value="NZ_MRTF01000001.1"/>
</dbReference>
<dbReference type="PANTHER" id="PTHR43479">
    <property type="entry name" value="ACREF/ENVCD OPERON REPRESSOR-RELATED"/>
    <property type="match status" value="1"/>
</dbReference>
<dbReference type="OrthoDB" id="118249at2"/>
<dbReference type="SUPFAM" id="SSF46689">
    <property type="entry name" value="Homeodomain-like"/>
    <property type="match status" value="1"/>
</dbReference>
<protein>
    <recommendedName>
        <fullName evidence="1">Transcriptional regulator TetR C-terminal Firmicutes type domain-containing protein</fullName>
    </recommendedName>
</protein>
<sequence>MKPELDPREIRTLQKIKTALLHMMASRIDPISITDLCAEAQVTRPTFYKHFSSVAELMEVMSKETMEDLEHRIVIEKKISLQEVDYVELPSNMVALFNHVLENRQFYEAFILIHPDTPFTRYFKATLYHFVKVGLEASIETGAEISVPSDVVINFMTGAFHETILWWMLEGYPYTPREMTAMALRLSINGPYQF</sequence>
<dbReference type="AlphaFoldDB" id="A0A1R1B9W1"/>
<evidence type="ECO:0000313" key="2">
    <source>
        <dbReference type="EMBL" id="OME96939.1"/>
    </source>
</evidence>
<comment type="caution">
    <text evidence="2">The sequence shown here is derived from an EMBL/GenBank/DDBJ whole genome shotgun (WGS) entry which is preliminary data.</text>
</comment>
<dbReference type="Pfam" id="PF14278">
    <property type="entry name" value="TetR_C_8"/>
    <property type="match status" value="1"/>
</dbReference>
<feature type="domain" description="Transcriptional regulator TetR C-terminal Firmicutes type" evidence="1">
    <location>
        <begin position="93"/>
        <end position="186"/>
    </location>
</feature>
<organism evidence="2 3">
    <name type="scientific">Paenibacillus lautus</name>
    <name type="common">Bacillus lautus</name>
    <dbReference type="NCBI Taxonomy" id="1401"/>
    <lineage>
        <taxon>Bacteria</taxon>
        <taxon>Bacillati</taxon>
        <taxon>Bacillota</taxon>
        <taxon>Bacilli</taxon>
        <taxon>Bacillales</taxon>
        <taxon>Paenibacillaceae</taxon>
        <taxon>Paenibacillus</taxon>
    </lineage>
</organism>
<name>A0A1R1B9W1_PAELA</name>
<reference evidence="2 3" key="1">
    <citation type="submission" date="2016-11" db="EMBL/GenBank/DDBJ databases">
        <title>Paenibacillus species isolates.</title>
        <authorList>
            <person name="Beno S.M."/>
        </authorList>
    </citation>
    <scope>NUCLEOTIDE SEQUENCE [LARGE SCALE GENOMIC DNA]</scope>
    <source>
        <strain evidence="2 3">FSL F4-0100</strain>
    </source>
</reference>
<dbReference type="InterPro" id="IPR039532">
    <property type="entry name" value="TetR_C_Firmicutes"/>
</dbReference>